<comment type="similarity">
    <text evidence="1 2">Belongs to the small heat shock protein (HSP20) family.</text>
</comment>
<dbReference type="SUPFAM" id="SSF49764">
    <property type="entry name" value="HSP20-like chaperones"/>
    <property type="match status" value="1"/>
</dbReference>
<dbReference type="InterPro" id="IPR002068">
    <property type="entry name" value="A-crystallin/Hsp20_dom"/>
</dbReference>
<accession>A0A1Y4FZB7</accession>
<dbReference type="Proteomes" id="UP000285258">
    <property type="component" value="Unassembled WGS sequence"/>
</dbReference>
<dbReference type="InterPro" id="IPR031107">
    <property type="entry name" value="Small_HSP"/>
</dbReference>
<dbReference type="EMBL" id="QIBW01000001">
    <property type="protein sequence ID" value="ROT92193.1"/>
    <property type="molecule type" value="Genomic_DNA"/>
</dbReference>
<gene>
    <name evidence="6" type="ORF">DMP12_01510</name>
    <name evidence="4" type="ORF">GKG38_01005</name>
    <name evidence="5" type="ORF">GO738_00455</name>
</gene>
<name>A0A1Y4FZB7_9ACTN</name>
<dbReference type="Proteomes" id="UP000468327">
    <property type="component" value="Unassembled WGS sequence"/>
</dbReference>
<evidence type="ECO:0000256" key="2">
    <source>
        <dbReference type="RuleBase" id="RU003616"/>
    </source>
</evidence>
<feature type="domain" description="SHSP" evidence="3">
    <location>
        <begin position="34"/>
        <end position="153"/>
    </location>
</feature>
<reference evidence="4 8" key="4">
    <citation type="journal article" date="2019" name="Nat. Med.">
        <title>A library of human gut bacterial isolates paired with longitudinal multiomics data enables mechanistic microbiome research.</title>
        <authorList>
            <person name="Poyet M."/>
            <person name="Groussin M."/>
            <person name="Gibbons S.M."/>
            <person name="Avila-Pacheco J."/>
            <person name="Jiang X."/>
            <person name="Kearney S.M."/>
            <person name="Perrotta A.R."/>
            <person name="Berdy B."/>
            <person name="Zhao S."/>
            <person name="Lieberman T.D."/>
            <person name="Swanson P.K."/>
            <person name="Smith M."/>
            <person name="Roesemann S."/>
            <person name="Alexander J.E."/>
            <person name="Rich S.A."/>
            <person name="Livny J."/>
            <person name="Vlamakis H."/>
            <person name="Clish C."/>
            <person name="Bullock K."/>
            <person name="Deik A."/>
            <person name="Scott J."/>
            <person name="Pierce K.A."/>
            <person name="Xavier R.J."/>
            <person name="Alm E.J."/>
        </authorList>
    </citation>
    <scope>NUCLEOTIDE SEQUENCE [LARGE SCALE GENOMIC DNA]</scope>
    <source>
        <strain evidence="4 8">BIOML-A1</strain>
    </source>
</reference>
<dbReference type="InterPro" id="IPR008978">
    <property type="entry name" value="HSP20-like_chaperone"/>
</dbReference>
<dbReference type="PROSITE" id="PS01031">
    <property type="entry name" value="SHSP"/>
    <property type="match status" value="1"/>
</dbReference>
<dbReference type="Gene3D" id="2.60.40.790">
    <property type="match status" value="1"/>
</dbReference>
<keyword evidence="9" id="KW-1185">Reference proteome</keyword>
<dbReference type="PANTHER" id="PTHR11527">
    <property type="entry name" value="HEAT-SHOCK PROTEIN 20 FAMILY MEMBER"/>
    <property type="match status" value="1"/>
</dbReference>
<comment type="caution">
    <text evidence="5">The sequence shown here is derived from an EMBL/GenBank/DDBJ whole genome shotgun (WGS) entry which is preliminary data.</text>
</comment>
<dbReference type="EMBL" id="WKZA01000002">
    <property type="protein sequence ID" value="MSA93672.1"/>
    <property type="molecule type" value="Genomic_DNA"/>
</dbReference>
<dbReference type="GeneID" id="97352773"/>
<evidence type="ECO:0000313" key="5">
    <source>
        <dbReference type="EMBL" id="MVN13841.1"/>
    </source>
</evidence>
<proteinExistence type="inferred from homology"/>
<reference evidence="6" key="2">
    <citation type="journal article" date="2019" name="Int. J. Syst. Evol. Microbiol.">
        <title>Gordonibacter faecihominis is a later heterotypic synonym of Gordonibacter urolithinfaciens.</title>
        <authorList>
            <person name="Danylec N."/>
            <person name="Stoll D.A."/>
            <person name="Huch M."/>
        </authorList>
    </citation>
    <scope>NUCLEOTIDE SEQUENCE</scope>
    <source>
        <strain evidence="6">DSM 27213</strain>
    </source>
</reference>
<evidence type="ECO:0000313" key="4">
    <source>
        <dbReference type="EMBL" id="MSA93672.1"/>
    </source>
</evidence>
<evidence type="ECO:0000256" key="1">
    <source>
        <dbReference type="PROSITE-ProRule" id="PRU00285"/>
    </source>
</evidence>
<dbReference type="AlphaFoldDB" id="A0A1Y4FZB7"/>
<protein>
    <submittedName>
        <fullName evidence="5">Hsp20 family protein</fullName>
    </submittedName>
    <submittedName>
        <fullName evidence="6">Hsp20/alpha crystallin family protein</fullName>
    </submittedName>
</protein>
<reference evidence="7" key="1">
    <citation type="submission" date="2018-05" db="EMBL/GenBank/DDBJ databases">
        <title>Genome Sequencing of selected type strains of the family Eggerthellaceae.</title>
        <authorList>
            <person name="Danylec N."/>
            <person name="Stoll D.A."/>
            <person name="Doetsch A."/>
            <person name="Huch M."/>
        </authorList>
    </citation>
    <scope>NUCLEOTIDE SEQUENCE [LARGE SCALE GENOMIC DNA]</scope>
    <source>
        <strain evidence="7">DSM 27213</strain>
    </source>
</reference>
<dbReference type="EMBL" id="WPOC01000001">
    <property type="protein sequence ID" value="MVN13841.1"/>
    <property type="molecule type" value="Genomic_DNA"/>
</dbReference>
<reference evidence="6" key="3">
    <citation type="journal article" date="2019" name="Microbiol. Resour. Announc.">
        <title>Draft Genome Sequences of Type Strains of Gordonibacter faecihominis, Paraeggerthella hongkongensis, Parvibacter caecicola,Slackia equolifaciens, Slackia faecicanis, and Slackia isoflavoniconvertens.</title>
        <authorList>
            <person name="Danylec N."/>
            <person name="Stoll D.A."/>
            <person name="Dotsch A."/>
            <person name="Huch M."/>
        </authorList>
    </citation>
    <scope>NUCLEOTIDE SEQUENCE</scope>
    <source>
        <strain evidence="6">DSM 27213</strain>
    </source>
</reference>
<evidence type="ECO:0000313" key="6">
    <source>
        <dbReference type="EMBL" id="ROT92193.1"/>
    </source>
</evidence>
<sequence>MAMMVPMRRNRNLLSELMTDPFDAFFNAASAPMQAMQKMSPTLMRTDIKETDGGYELTIDLPGFKKDDVQAELKDGYLTINAQTQSESEDKDEEGTYVRKERFSGKCSRTFYVGDDVEEDDIKAKFEDGVLKIAVPKKQEQPKLEEKKTIAIEG</sequence>
<evidence type="ECO:0000313" key="7">
    <source>
        <dbReference type="Proteomes" id="UP000285258"/>
    </source>
</evidence>
<reference evidence="5 9" key="5">
    <citation type="submission" date="2019-11" db="EMBL/GenBank/DDBJ databases">
        <title>Whole genome shotgun sequencing (WGS) data from Adlercreutzia equolifaciens ResAG-91, Eggerthella lenta MRI-F36, MRI-F37, MRI-F40, ResAG-49, ResAG-88, ResAG-121, ResAG-145, and Gordonibacter sp. ResAG-5, ResAG-26, ResAG-43, ResAG-50, ResAG-59.</title>
        <authorList>
            <person name="Stoll D.A."/>
            <person name="Danylec N."/>
            <person name="Franz C.M.A.P."/>
            <person name="Huch M."/>
        </authorList>
    </citation>
    <scope>NUCLEOTIDE SEQUENCE [LARGE SCALE GENOMIC DNA]</scope>
    <source>
        <strain evidence="5 9">ResAG-59</strain>
    </source>
</reference>
<dbReference type="RefSeq" id="WP_087190197.1">
    <property type="nucleotide sequence ID" value="NZ_BAABZN010000001.1"/>
</dbReference>
<evidence type="ECO:0000259" key="3">
    <source>
        <dbReference type="PROSITE" id="PS01031"/>
    </source>
</evidence>
<dbReference type="Proteomes" id="UP000462865">
    <property type="component" value="Unassembled WGS sequence"/>
</dbReference>
<organism evidence="5 9">
    <name type="scientific">Gordonibacter urolithinfaciens</name>
    <dbReference type="NCBI Taxonomy" id="1335613"/>
    <lineage>
        <taxon>Bacteria</taxon>
        <taxon>Bacillati</taxon>
        <taxon>Actinomycetota</taxon>
        <taxon>Coriobacteriia</taxon>
        <taxon>Eggerthellales</taxon>
        <taxon>Eggerthellaceae</taxon>
        <taxon>Gordonibacter</taxon>
    </lineage>
</organism>
<dbReference type="Pfam" id="PF00011">
    <property type="entry name" value="HSP20"/>
    <property type="match status" value="1"/>
</dbReference>
<evidence type="ECO:0000313" key="9">
    <source>
        <dbReference type="Proteomes" id="UP000468327"/>
    </source>
</evidence>
<dbReference type="CDD" id="cd06471">
    <property type="entry name" value="ACD_LpsHSP_like"/>
    <property type="match status" value="1"/>
</dbReference>
<evidence type="ECO:0000313" key="8">
    <source>
        <dbReference type="Proteomes" id="UP000462865"/>
    </source>
</evidence>